<sequence>MTTATVQRQGGGADLEAQAVMCGSPLYREVIDLYRRAFPKEEQTPLWHMRLMSLLPGVALRAWRDGEALAGLTFTVESRTMVWLFYLAVNDAVRSRGYGSRILAQVRREAAGRPVVLEIEPVEAGAPNPDQRRRRLAFYERNGFTPAGCTIHEGAQRYTLLSDRPFDAQAFSRMVRRFFLGLESVHLSCDQG</sequence>
<dbReference type="RefSeq" id="WP_124933990.1">
    <property type="nucleotide sequence ID" value="NZ_JAGFOU010000001.1"/>
</dbReference>
<dbReference type="InterPro" id="IPR000182">
    <property type="entry name" value="GNAT_dom"/>
</dbReference>
<dbReference type="EMBL" id="RQZC01000012">
    <property type="protein sequence ID" value="RRD29032.1"/>
    <property type="molecule type" value="Genomic_DNA"/>
</dbReference>
<evidence type="ECO:0000259" key="1">
    <source>
        <dbReference type="PROSITE" id="PS51186"/>
    </source>
</evidence>
<comment type="caution">
    <text evidence="2">The sequence shown here is derived from an EMBL/GenBank/DDBJ whole genome shotgun (WGS) entry which is preliminary data.</text>
</comment>
<accession>A0A3P1V4A8</accession>
<dbReference type="SUPFAM" id="SSF55729">
    <property type="entry name" value="Acyl-CoA N-acyltransferases (Nat)"/>
    <property type="match status" value="1"/>
</dbReference>
<gene>
    <name evidence="2" type="ORF">EII10_08030</name>
</gene>
<dbReference type="AlphaFoldDB" id="A0A3P1V4A8"/>
<protein>
    <submittedName>
        <fullName evidence="2">N-acetyltransferase</fullName>
    </submittedName>
</protein>
<evidence type="ECO:0000313" key="3">
    <source>
        <dbReference type="Proteomes" id="UP000271272"/>
    </source>
</evidence>
<dbReference type="Pfam" id="PF13508">
    <property type="entry name" value="Acetyltransf_7"/>
    <property type="match status" value="1"/>
</dbReference>
<feature type="domain" description="N-acetyltransferase" evidence="1">
    <location>
        <begin position="18"/>
        <end position="167"/>
    </location>
</feature>
<dbReference type="InterPro" id="IPR016181">
    <property type="entry name" value="Acyl_CoA_acyltransferase"/>
</dbReference>
<proteinExistence type="predicted"/>
<reference evidence="2 3" key="1">
    <citation type="submission" date="2018-11" db="EMBL/GenBank/DDBJ databases">
        <title>Genomes From Bacteria Associated with the Canine Oral Cavity: a Test Case for Automated Genome-Based Taxonomic Assignment.</title>
        <authorList>
            <person name="Coil D.A."/>
            <person name="Jospin G."/>
            <person name="Darling A.E."/>
            <person name="Wallis C."/>
            <person name="Davis I.J."/>
            <person name="Harris S."/>
            <person name="Eisen J.A."/>
            <person name="Holcombe L.J."/>
            <person name="O'Flynn C."/>
        </authorList>
    </citation>
    <scope>NUCLEOTIDE SEQUENCE [LARGE SCALE GENOMIC DNA]</scope>
    <source>
        <strain evidence="2 3">OH5050</strain>
    </source>
</reference>
<organism evidence="2 3">
    <name type="scientific">Actinomyces bowdenii</name>
    <dbReference type="NCBI Taxonomy" id="131109"/>
    <lineage>
        <taxon>Bacteria</taxon>
        <taxon>Bacillati</taxon>
        <taxon>Actinomycetota</taxon>
        <taxon>Actinomycetes</taxon>
        <taxon>Actinomycetales</taxon>
        <taxon>Actinomycetaceae</taxon>
        <taxon>Actinomyces</taxon>
    </lineage>
</organism>
<evidence type="ECO:0000313" key="2">
    <source>
        <dbReference type="EMBL" id="RRD29032.1"/>
    </source>
</evidence>
<name>A0A3P1V4A8_9ACTO</name>
<dbReference type="PROSITE" id="PS51186">
    <property type="entry name" value="GNAT"/>
    <property type="match status" value="1"/>
</dbReference>
<keyword evidence="2" id="KW-0808">Transferase</keyword>
<dbReference type="CDD" id="cd04301">
    <property type="entry name" value="NAT_SF"/>
    <property type="match status" value="1"/>
</dbReference>
<dbReference type="Gene3D" id="3.40.630.30">
    <property type="match status" value="1"/>
</dbReference>
<dbReference type="OrthoDB" id="9127144at2"/>
<dbReference type="GO" id="GO:0016747">
    <property type="term" value="F:acyltransferase activity, transferring groups other than amino-acyl groups"/>
    <property type="evidence" value="ECO:0007669"/>
    <property type="project" value="InterPro"/>
</dbReference>
<dbReference type="Proteomes" id="UP000271272">
    <property type="component" value="Unassembled WGS sequence"/>
</dbReference>
<keyword evidence="3" id="KW-1185">Reference proteome</keyword>